<proteinExistence type="predicted"/>
<protein>
    <recommendedName>
        <fullName evidence="4">Zn(2)-C6 fungal-type domain-containing protein</fullName>
    </recommendedName>
</protein>
<organism evidence="2 3">
    <name type="scientific">Carpinus fangiana</name>
    <dbReference type="NCBI Taxonomy" id="176857"/>
    <lineage>
        <taxon>Eukaryota</taxon>
        <taxon>Viridiplantae</taxon>
        <taxon>Streptophyta</taxon>
        <taxon>Embryophyta</taxon>
        <taxon>Tracheophyta</taxon>
        <taxon>Spermatophyta</taxon>
        <taxon>Magnoliopsida</taxon>
        <taxon>eudicotyledons</taxon>
        <taxon>Gunneridae</taxon>
        <taxon>Pentapetalae</taxon>
        <taxon>rosids</taxon>
        <taxon>fabids</taxon>
        <taxon>Fagales</taxon>
        <taxon>Betulaceae</taxon>
        <taxon>Carpinus</taxon>
    </lineage>
</organism>
<dbReference type="EMBL" id="VIBQ01000016">
    <property type="protein sequence ID" value="KAB8356367.1"/>
    <property type="molecule type" value="Genomic_DNA"/>
</dbReference>
<sequence length="560" mass="61940">MRGPCLPHAAGAAAVVATAASAAYGCARKNIHCPICMIRQSAGESSTLQARGMRSCSYEHGVRCDQVRPACGQCVKSRRDCGGYRNEIDLMFRDQTEKTEKTVHRKQTPPTNQLAVRFREQKTPASLTMYIPETDWKTAAENYFFFNYAPISDPLDRTPGYLPCLPFLLSNSPQSPLLHCTVDAVALAVFACRRQHPALVVEASRSYAQALSQLHLALQNPATATSNSSLMAVMLLALYELVAPNSQPARDWARHIGGAMAIAKLRAKSQPMDYVSKRLCLAVLNHNSIRGFYFPTENEELTRLALNVDPQSTFSRLNRYLTRAPLLRYMVCNVVATEDLAQKQDKLTKAIAFAMLMEDEVGGIGTDVVGHEVSEPVRDFTSPKFPFSTRADALREILNLRRNMFRVGQVVVQDGLSRLISDSAEHDLQVDPDVLAYLKSQEEISSMALEIIGAASGPSEISSIVSTPMSSVDGSMSGELTPDNSWRSTRSETPDDILIPDRKTIELIFPLHALATSRMVPEAERDRAARLLKRIGTETGITLARRLYAQIDEDMDSLWD</sequence>
<dbReference type="GO" id="GO:0008270">
    <property type="term" value="F:zinc ion binding"/>
    <property type="evidence" value="ECO:0007669"/>
    <property type="project" value="InterPro"/>
</dbReference>
<dbReference type="OrthoDB" id="2991872at2759"/>
<dbReference type="CDD" id="cd00067">
    <property type="entry name" value="GAL4"/>
    <property type="match status" value="1"/>
</dbReference>
<feature type="region of interest" description="Disordered" evidence="1">
    <location>
        <begin position="468"/>
        <end position="495"/>
    </location>
</feature>
<dbReference type="InterPro" id="IPR001138">
    <property type="entry name" value="Zn2Cys6_DnaBD"/>
</dbReference>
<accession>A0A5N6KX50</accession>
<dbReference type="AlphaFoldDB" id="A0A5N6KX50"/>
<reference evidence="2 3" key="1">
    <citation type="submission" date="2019-06" db="EMBL/GenBank/DDBJ databases">
        <title>A chromosomal-level reference genome of Carpinus fangiana (Coryloideae, Betulaceae).</title>
        <authorList>
            <person name="Yang X."/>
            <person name="Wang Z."/>
            <person name="Zhang L."/>
            <person name="Hao G."/>
            <person name="Liu J."/>
            <person name="Yang Y."/>
        </authorList>
    </citation>
    <scope>NUCLEOTIDE SEQUENCE [LARGE SCALE GENOMIC DNA]</scope>
    <source>
        <strain evidence="2">Cfa_2016G</strain>
        <tissue evidence="2">Leaf</tissue>
    </source>
</reference>
<evidence type="ECO:0000313" key="3">
    <source>
        <dbReference type="Proteomes" id="UP000327013"/>
    </source>
</evidence>
<comment type="caution">
    <text evidence="2">The sequence shown here is derived from an EMBL/GenBank/DDBJ whole genome shotgun (WGS) entry which is preliminary data.</text>
</comment>
<dbReference type="InterPro" id="IPR053175">
    <property type="entry name" value="DHMBA_Reg_Transcription_Factor"/>
</dbReference>
<dbReference type="Proteomes" id="UP000327013">
    <property type="component" value="Unassembled WGS sequence"/>
</dbReference>
<name>A0A5N6KX50_9ROSI</name>
<dbReference type="InterPro" id="IPR021858">
    <property type="entry name" value="Fun_TF"/>
</dbReference>
<keyword evidence="3" id="KW-1185">Reference proteome</keyword>
<dbReference type="Pfam" id="PF11951">
    <property type="entry name" value="Fungal_trans_2"/>
    <property type="match status" value="1"/>
</dbReference>
<evidence type="ECO:0000313" key="2">
    <source>
        <dbReference type="EMBL" id="KAB8356367.1"/>
    </source>
</evidence>
<dbReference type="PROSITE" id="PS51257">
    <property type="entry name" value="PROKAR_LIPOPROTEIN"/>
    <property type="match status" value="1"/>
</dbReference>
<dbReference type="PANTHER" id="PTHR38791">
    <property type="entry name" value="ZN(II)2CYS6 TRANSCRIPTION FACTOR (EUROFUNG)-RELATED-RELATED"/>
    <property type="match status" value="1"/>
</dbReference>
<gene>
    <name evidence="2" type="ORF">FH972_023951</name>
</gene>
<dbReference type="GO" id="GO:0000981">
    <property type="term" value="F:DNA-binding transcription factor activity, RNA polymerase II-specific"/>
    <property type="evidence" value="ECO:0007669"/>
    <property type="project" value="InterPro"/>
</dbReference>
<evidence type="ECO:0000256" key="1">
    <source>
        <dbReference type="SAM" id="MobiDB-lite"/>
    </source>
</evidence>
<evidence type="ECO:0008006" key="4">
    <source>
        <dbReference type="Google" id="ProtNLM"/>
    </source>
</evidence>